<dbReference type="Pfam" id="PF11075">
    <property type="entry name" value="DUF2780"/>
    <property type="match status" value="1"/>
</dbReference>
<feature type="chain" id="PRO_5030971627" evidence="1">
    <location>
        <begin position="22"/>
        <end position="177"/>
    </location>
</feature>
<evidence type="ECO:0000313" key="2">
    <source>
        <dbReference type="EMBL" id="NDV91373.1"/>
    </source>
</evidence>
<gene>
    <name evidence="2" type="ORF">GTH32_09295</name>
</gene>
<dbReference type="AlphaFoldDB" id="A0A7X5LL59"/>
<protein>
    <submittedName>
        <fullName evidence="2">DUF2780 domain-containing protein</fullName>
    </submittedName>
</protein>
<evidence type="ECO:0000256" key="1">
    <source>
        <dbReference type="SAM" id="SignalP"/>
    </source>
</evidence>
<comment type="caution">
    <text evidence="2">The sequence shown here is derived from an EMBL/GenBank/DDBJ whole genome shotgun (WGS) entry which is preliminary data.</text>
</comment>
<evidence type="ECO:0000313" key="3">
    <source>
        <dbReference type="Proteomes" id="UP000470213"/>
    </source>
</evidence>
<dbReference type="Proteomes" id="UP000470213">
    <property type="component" value="Unassembled WGS sequence"/>
</dbReference>
<organism evidence="2 3">
    <name type="scientific">Alteromonas profundi</name>
    <dbReference type="NCBI Taxonomy" id="2696062"/>
    <lineage>
        <taxon>Bacteria</taxon>
        <taxon>Pseudomonadati</taxon>
        <taxon>Pseudomonadota</taxon>
        <taxon>Gammaproteobacteria</taxon>
        <taxon>Alteromonadales</taxon>
        <taxon>Alteromonadaceae</taxon>
        <taxon>Alteromonas/Salinimonas group</taxon>
        <taxon>Alteromonas</taxon>
    </lineage>
</organism>
<dbReference type="EMBL" id="JAAAWN010000010">
    <property type="protein sequence ID" value="NDV91373.1"/>
    <property type="molecule type" value="Genomic_DNA"/>
</dbReference>
<accession>A0A7X5LL59</accession>
<keyword evidence="1" id="KW-0732">Signal</keyword>
<proteinExistence type="predicted"/>
<keyword evidence="3" id="KW-1185">Reference proteome</keyword>
<dbReference type="InterPro" id="IPR021302">
    <property type="entry name" value="DUF2780_VcgC/VcgE"/>
</dbReference>
<name>A0A7X5LL59_9ALTE</name>
<reference evidence="2 3" key="1">
    <citation type="submission" date="2020-01" db="EMBL/GenBank/DDBJ databases">
        <authorList>
            <person name="Chen J."/>
            <person name="Zhu S."/>
            <person name="Yang J."/>
        </authorList>
    </citation>
    <scope>NUCLEOTIDE SEQUENCE [LARGE SCALE GENOMIC DNA]</scope>
    <source>
        <strain evidence="2 3">345S023</strain>
    </source>
</reference>
<dbReference type="RefSeq" id="WP_163085017.1">
    <property type="nucleotide sequence ID" value="NZ_JAAAWN010000010.1"/>
</dbReference>
<feature type="signal peptide" evidence="1">
    <location>
        <begin position="1"/>
        <end position="21"/>
    </location>
</feature>
<sequence>MKKLSPFILISALFIAPQSHAEGWLDSLKDMLGFSETAVNTPNVDDMVDSVSEAAGITEQQATGGLASIFNYAQKNLSSEQVSQLGDALPGLGSLLQQVPDVSEMTTSGAFAGLLDKAASYSETLQSVNDLKKQFDALGLDTQQIMQIVDGAKAYLDTEEGQQIKSLLSEGLTKLSV</sequence>